<keyword evidence="1" id="KW-0812">Transmembrane</keyword>
<evidence type="ECO:0000313" key="3">
    <source>
        <dbReference type="Proteomes" id="UP000539313"/>
    </source>
</evidence>
<feature type="transmembrane region" description="Helical" evidence="1">
    <location>
        <begin position="12"/>
        <end position="35"/>
    </location>
</feature>
<evidence type="ECO:0000256" key="1">
    <source>
        <dbReference type="SAM" id="Phobius"/>
    </source>
</evidence>
<name>A0A7W3N3C7_9ACTN</name>
<evidence type="ECO:0000313" key="2">
    <source>
        <dbReference type="EMBL" id="MBA9006818.1"/>
    </source>
</evidence>
<keyword evidence="3" id="KW-1185">Reference proteome</keyword>
<keyword evidence="1" id="KW-0472">Membrane</keyword>
<dbReference type="RefSeq" id="WP_182707602.1">
    <property type="nucleotide sequence ID" value="NZ_JACJII010000001.1"/>
</dbReference>
<organism evidence="2 3">
    <name type="scientific">Thermomonospora cellulosilytica</name>
    <dbReference type="NCBI Taxonomy" id="1411118"/>
    <lineage>
        <taxon>Bacteria</taxon>
        <taxon>Bacillati</taxon>
        <taxon>Actinomycetota</taxon>
        <taxon>Actinomycetes</taxon>
        <taxon>Streptosporangiales</taxon>
        <taxon>Thermomonosporaceae</taxon>
        <taxon>Thermomonospora</taxon>
    </lineage>
</organism>
<sequence>MFGLDLGGFLAYSAWLLAVGIMMGLLGGWVLGVLGRSGRHRYRRRQRRR</sequence>
<dbReference type="AlphaFoldDB" id="A0A7W3N3C7"/>
<gene>
    <name evidence="2" type="ORF">HNR21_005700</name>
</gene>
<comment type="caution">
    <text evidence="2">The sequence shown here is derived from an EMBL/GenBank/DDBJ whole genome shotgun (WGS) entry which is preliminary data.</text>
</comment>
<reference evidence="2 3" key="1">
    <citation type="submission" date="2020-08" db="EMBL/GenBank/DDBJ databases">
        <title>Sequencing the genomes of 1000 actinobacteria strains.</title>
        <authorList>
            <person name="Klenk H.-P."/>
        </authorList>
    </citation>
    <scope>NUCLEOTIDE SEQUENCE [LARGE SCALE GENOMIC DNA]</scope>
    <source>
        <strain evidence="2 3">DSM 45823</strain>
    </source>
</reference>
<dbReference type="Proteomes" id="UP000539313">
    <property type="component" value="Unassembled WGS sequence"/>
</dbReference>
<dbReference type="EMBL" id="JACJII010000001">
    <property type="protein sequence ID" value="MBA9006818.1"/>
    <property type="molecule type" value="Genomic_DNA"/>
</dbReference>
<accession>A0A7W3N3C7</accession>
<proteinExistence type="predicted"/>
<keyword evidence="1" id="KW-1133">Transmembrane helix</keyword>
<protein>
    <submittedName>
        <fullName evidence="2">Uncharacterized protein</fullName>
    </submittedName>
</protein>